<protein>
    <submittedName>
        <fullName evidence="1">Uncharacterized protein</fullName>
    </submittedName>
</protein>
<sequence>MPVELEGAVQLRVALKRFAPDLAKETQTEMGAALKTVTQVARGFVPSDGQVLSGWTKNISGAENLTYRPFPKFNSVQAKAGITYSTAPSKPNKNGFVALARILNKSAGGAIYETAGRKNPQGQPVYKRVGRVYRTSGAEDYPTADFQLNYYLPPGGDRKGYNNSLNPDAGKQFIDNLNSTGQLVNARPKGMVGRPTTKQTGRLIYRAWAEDNGRANTAVIKAIENSSAMFYELTKRAA</sequence>
<reference evidence="1" key="1">
    <citation type="submission" date="2020-05" db="EMBL/GenBank/DDBJ databases">
        <authorList>
            <person name="Chiriac C."/>
            <person name="Salcher M."/>
            <person name="Ghai R."/>
            <person name="Kavagutti S V."/>
        </authorList>
    </citation>
    <scope>NUCLEOTIDE SEQUENCE</scope>
</reference>
<name>A0A6J5QG37_9CAUD</name>
<organism evidence="1">
    <name type="scientific">uncultured Caudovirales phage</name>
    <dbReference type="NCBI Taxonomy" id="2100421"/>
    <lineage>
        <taxon>Viruses</taxon>
        <taxon>Duplodnaviria</taxon>
        <taxon>Heunggongvirae</taxon>
        <taxon>Uroviricota</taxon>
        <taxon>Caudoviricetes</taxon>
        <taxon>Peduoviridae</taxon>
        <taxon>Maltschvirus</taxon>
        <taxon>Maltschvirus maltsch</taxon>
    </lineage>
</organism>
<dbReference type="EMBL" id="LR796990">
    <property type="protein sequence ID" value="CAB4180148.1"/>
    <property type="molecule type" value="Genomic_DNA"/>
</dbReference>
<accession>A0A6J5QG37</accession>
<proteinExistence type="predicted"/>
<gene>
    <name evidence="1" type="ORF">UFOVP1041_8</name>
</gene>
<evidence type="ECO:0000313" key="1">
    <source>
        <dbReference type="EMBL" id="CAB4180148.1"/>
    </source>
</evidence>